<evidence type="ECO:0000313" key="1">
    <source>
        <dbReference type="EMBL" id="TGY36251.1"/>
    </source>
</evidence>
<organism evidence="1 2">
    <name type="scientific">Microbacterium laevaniformans</name>
    <dbReference type="NCBI Taxonomy" id="36807"/>
    <lineage>
        <taxon>Bacteria</taxon>
        <taxon>Bacillati</taxon>
        <taxon>Actinomycetota</taxon>
        <taxon>Actinomycetes</taxon>
        <taxon>Micrococcales</taxon>
        <taxon>Microbacteriaceae</taxon>
        <taxon>Microbacterium</taxon>
    </lineage>
</organism>
<sequence length="208" mass="22172">MSVDTTPQLRFRLPGEWIAVDPRDEQAAREHSAVIARELVGAADDAVLTRRRVQRGFDEAAAAAREASAHLLLMCREIAPGIPTPVTITVHTPITITPSVGTAAEAVMRAFELSLPHTGEPDLQTATRVDAAGSAVLRLHAVSTQLIEEDGASAEQKRLVARYWYTVPGHKQVALVQMSTPLGDIPHAMLGLFDAIVAGSSWSAADAA</sequence>
<dbReference type="Proteomes" id="UP000309893">
    <property type="component" value="Unassembled WGS sequence"/>
</dbReference>
<protein>
    <submittedName>
        <fullName evidence="1">Uncharacterized protein</fullName>
    </submittedName>
</protein>
<dbReference type="RefSeq" id="WP_112932288.1">
    <property type="nucleotide sequence ID" value="NZ_SRYO01000006.1"/>
</dbReference>
<dbReference type="OrthoDB" id="5142055at2"/>
<proteinExistence type="predicted"/>
<evidence type="ECO:0000313" key="2">
    <source>
        <dbReference type="Proteomes" id="UP000309893"/>
    </source>
</evidence>
<accession>A0A4S2D5Y0</accession>
<gene>
    <name evidence="1" type="ORF">E5344_10800</name>
</gene>
<dbReference type="AlphaFoldDB" id="A0A4S2D5Y0"/>
<comment type="caution">
    <text evidence="1">The sequence shown here is derived from an EMBL/GenBank/DDBJ whole genome shotgun (WGS) entry which is preliminary data.</text>
</comment>
<dbReference type="EMBL" id="SRYO01000006">
    <property type="protein sequence ID" value="TGY36251.1"/>
    <property type="molecule type" value="Genomic_DNA"/>
</dbReference>
<name>A0A4S2D5Y0_9MICO</name>
<reference evidence="1 2" key="1">
    <citation type="submission" date="2019-04" db="EMBL/GenBank/DDBJ databases">
        <title>Microbes associate with the intestines of laboratory mice.</title>
        <authorList>
            <person name="Navarre W."/>
            <person name="Wong E."/>
            <person name="Huang K."/>
            <person name="Tropini C."/>
            <person name="Ng K."/>
            <person name="Yu B."/>
        </authorList>
    </citation>
    <scope>NUCLEOTIDE SEQUENCE [LARGE SCALE GENOMIC DNA]</scope>
    <source>
        <strain evidence="1 2">NM46_B2-13</strain>
    </source>
</reference>